<protein>
    <submittedName>
        <fullName evidence="9">Cobyrinic acid a,c-diamide synthase</fullName>
    </submittedName>
</protein>
<dbReference type="InterPro" id="IPR002586">
    <property type="entry name" value="CobQ/CobB/MinD/ParA_Nub-bd_dom"/>
</dbReference>
<dbReference type="PROSITE" id="PS51274">
    <property type="entry name" value="GATASE_COBBQ"/>
    <property type="match status" value="1"/>
</dbReference>
<evidence type="ECO:0000256" key="3">
    <source>
        <dbReference type="ARBA" id="ARBA00022741"/>
    </source>
</evidence>
<keyword evidence="5" id="KW-0460">Magnesium</keyword>
<dbReference type="InterPro" id="IPR027417">
    <property type="entry name" value="P-loop_NTPase"/>
</dbReference>
<dbReference type="InterPro" id="IPR029062">
    <property type="entry name" value="Class_I_gatase-like"/>
</dbReference>
<dbReference type="SUPFAM" id="SSF52540">
    <property type="entry name" value="P-loop containing nucleoside triphosphate hydrolases"/>
    <property type="match status" value="1"/>
</dbReference>
<feature type="domain" description="CobB/CobQ-like glutamine amidotransferase" evidence="8">
    <location>
        <begin position="245"/>
        <end position="428"/>
    </location>
</feature>
<dbReference type="PANTHER" id="PTHR43873">
    <property type="entry name" value="COBYRINATE A,C-DIAMIDE SYNTHASE"/>
    <property type="match status" value="1"/>
</dbReference>
<evidence type="ECO:0000313" key="9">
    <source>
        <dbReference type="EMBL" id="SDB23687.1"/>
    </source>
</evidence>
<evidence type="ECO:0000313" key="10">
    <source>
        <dbReference type="Proteomes" id="UP000199228"/>
    </source>
</evidence>
<dbReference type="Pfam" id="PF07685">
    <property type="entry name" value="GATase_3"/>
    <property type="match status" value="1"/>
</dbReference>
<dbReference type="PANTHER" id="PTHR43873:SF1">
    <property type="entry name" value="COBYRINATE A,C-DIAMIDE SYNTHASE"/>
    <property type="match status" value="1"/>
</dbReference>
<keyword evidence="2" id="KW-0436">Ligase</keyword>
<dbReference type="NCBIfam" id="NF002204">
    <property type="entry name" value="PRK01077.1"/>
    <property type="match status" value="1"/>
</dbReference>
<evidence type="ECO:0000256" key="2">
    <source>
        <dbReference type="ARBA" id="ARBA00022598"/>
    </source>
</evidence>
<proteinExistence type="predicted"/>
<dbReference type="OrthoDB" id="9764035at2"/>
<dbReference type="GO" id="GO:0042242">
    <property type="term" value="F:cobyrinic acid a,c-diamide synthase activity"/>
    <property type="evidence" value="ECO:0007669"/>
    <property type="project" value="InterPro"/>
</dbReference>
<evidence type="ECO:0000256" key="1">
    <source>
        <dbReference type="ARBA" id="ARBA00001946"/>
    </source>
</evidence>
<dbReference type="STRING" id="1732.SAMN02910417_01773"/>
<evidence type="ECO:0000259" key="8">
    <source>
        <dbReference type="Pfam" id="PF07685"/>
    </source>
</evidence>
<accession>A0A1G6BT10</accession>
<evidence type="ECO:0000256" key="6">
    <source>
        <dbReference type="ARBA" id="ARBA00022962"/>
    </source>
</evidence>
<dbReference type="Gene3D" id="3.40.50.300">
    <property type="entry name" value="P-loop containing nucleotide triphosphate hydrolases"/>
    <property type="match status" value="1"/>
</dbReference>
<dbReference type="Pfam" id="PF01656">
    <property type="entry name" value="CbiA"/>
    <property type="match status" value="1"/>
</dbReference>
<feature type="domain" description="CobQ/CobB/MinD/ParA nucleotide binding" evidence="7">
    <location>
        <begin position="6"/>
        <end position="183"/>
    </location>
</feature>
<comment type="cofactor">
    <cofactor evidence="1">
        <name>Mg(2+)</name>
        <dbReference type="ChEBI" id="CHEBI:18420"/>
    </cofactor>
</comment>
<dbReference type="InterPro" id="IPR011698">
    <property type="entry name" value="GATase_3"/>
</dbReference>
<keyword evidence="10" id="KW-1185">Reference proteome</keyword>
<dbReference type="AlphaFoldDB" id="A0A1G6BT10"/>
<keyword evidence="6" id="KW-0315">Glutamine amidotransferase</keyword>
<name>A0A1G6BT10_EUBOX</name>
<evidence type="ECO:0000259" key="7">
    <source>
        <dbReference type="Pfam" id="PF01656"/>
    </source>
</evidence>
<keyword evidence="4" id="KW-0067">ATP-binding</keyword>
<reference evidence="9 10" key="1">
    <citation type="submission" date="2016-10" db="EMBL/GenBank/DDBJ databases">
        <authorList>
            <person name="de Groot N.N."/>
        </authorList>
    </citation>
    <scope>NUCLEOTIDE SEQUENCE [LARGE SCALE GENOMIC DNA]</scope>
    <source>
        <strain evidence="9 10">DSM 3217</strain>
    </source>
</reference>
<dbReference type="GO" id="GO:0005524">
    <property type="term" value="F:ATP binding"/>
    <property type="evidence" value="ECO:0007669"/>
    <property type="project" value="UniProtKB-KW"/>
</dbReference>
<dbReference type="SUPFAM" id="SSF52317">
    <property type="entry name" value="Class I glutamine amidotransferase-like"/>
    <property type="match status" value="1"/>
</dbReference>
<dbReference type="EMBL" id="FMXR01000012">
    <property type="protein sequence ID" value="SDB23687.1"/>
    <property type="molecule type" value="Genomic_DNA"/>
</dbReference>
<dbReference type="RefSeq" id="WP_090174004.1">
    <property type="nucleotide sequence ID" value="NZ_FMXR01000012.1"/>
</dbReference>
<dbReference type="InterPro" id="IPR004484">
    <property type="entry name" value="CbiA/CobB_synth"/>
</dbReference>
<gene>
    <name evidence="9" type="ORF">SAMN02910417_01773</name>
</gene>
<evidence type="ECO:0000256" key="4">
    <source>
        <dbReference type="ARBA" id="ARBA00022840"/>
    </source>
</evidence>
<dbReference type="Gene3D" id="3.40.50.880">
    <property type="match status" value="1"/>
</dbReference>
<sequence>MRLPRIMIAAPKSGSGKTLITCGLLALLKESGQEIRAYKCGPDFSCPMFHKKVLETKSYNLDPFLAGQHLQQNFLKHIGDATFAVMEGQMGYYDGVAGISLKSSSYEVAKKTGTPVILVLDARGTSLSLIALLKGFMEYQENNHIKGVILNRISPNLYPRLKEQIESELPIKVCGYVPDTKKAKLLGRKIGFVLPQEIPELRERIYDFAHDLRMTLDLETISNIARKAMDVLQVRSEEPGERTLRVALAEDEAFCFMYQDNLTMLEENGIELVRFSPLHDKHLPEDIHGLILCGGYPERNAQELQDNYEIRKEIKEKIADGLPCLAENGGYLYLHETLEDPEGEKFEMVGAIEGNGFHNEKLVRFGYVDLMGSAFGEEQMVIRAHESHYYDVTKPGNAMVAKKPLSEKTWQCMVSNKNMLAGFAHLYYPSQPYLPRIFAKRCREYKENHS</sequence>
<organism evidence="9 10">
    <name type="scientific">Eubacterium oxidoreducens</name>
    <dbReference type="NCBI Taxonomy" id="1732"/>
    <lineage>
        <taxon>Bacteria</taxon>
        <taxon>Bacillati</taxon>
        <taxon>Bacillota</taxon>
        <taxon>Clostridia</taxon>
        <taxon>Eubacteriales</taxon>
        <taxon>Eubacteriaceae</taxon>
        <taxon>Eubacterium</taxon>
    </lineage>
</organism>
<dbReference type="Proteomes" id="UP000199228">
    <property type="component" value="Unassembled WGS sequence"/>
</dbReference>
<keyword evidence="3" id="KW-0547">Nucleotide-binding</keyword>
<dbReference type="NCBIfam" id="TIGR00379">
    <property type="entry name" value="cobB"/>
    <property type="match status" value="1"/>
</dbReference>
<evidence type="ECO:0000256" key="5">
    <source>
        <dbReference type="ARBA" id="ARBA00022842"/>
    </source>
</evidence>